<protein>
    <submittedName>
        <fullName evidence="4">N-acetylmuramoyl-L-alanine amidase</fullName>
        <ecNumber evidence="4">3.5.1.28</ecNumber>
    </submittedName>
</protein>
<dbReference type="Gene3D" id="3.40.80.10">
    <property type="entry name" value="Peptidoglycan recognition protein-like"/>
    <property type="match status" value="1"/>
</dbReference>
<keyword evidence="4" id="KW-0378">Hydrolase</keyword>
<dbReference type="InterPro" id="IPR006619">
    <property type="entry name" value="PGRP_domain_met/bac"/>
</dbReference>
<evidence type="ECO:0000259" key="3">
    <source>
        <dbReference type="SMART" id="SM00701"/>
    </source>
</evidence>
<feature type="compositionally biased region" description="Low complexity" evidence="2">
    <location>
        <begin position="423"/>
        <end position="438"/>
    </location>
</feature>
<dbReference type="InterPro" id="IPR015510">
    <property type="entry name" value="PGRP"/>
</dbReference>
<comment type="caution">
    <text evidence="4">The sequence shown here is derived from an EMBL/GenBank/DDBJ whole genome shotgun (WGS) entry which is preliminary data.</text>
</comment>
<dbReference type="InterPro" id="IPR002502">
    <property type="entry name" value="Amidase_domain"/>
</dbReference>
<evidence type="ECO:0000256" key="2">
    <source>
        <dbReference type="SAM" id="MobiDB-lite"/>
    </source>
</evidence>
<dbReference type="PANTHER" id="PTHR11022">
    <property type="entry name" value="PEPTIDOGLYCAN RECOGNITION PROTEIN"/>
    <property type="match status" value="1"/>
</dbReference>
<gene>
    <name evidence="4" type="ORF">L8U61_09100</name>
</gene>
<comment type="similarity">
    <text evidence="1">Belongs to the N-acetylmuramoyl-L-alanine amidase 2 family.</text>
</comment>
<dbReference type="GO" id="GO:0008745">
    <property type="term" value="F:N-acetylmuramoyl-L-alanine amidase activity"/>
    <property type="evidence" value="ECO:0007669"/>
    <property type="project" value="UniProtKB-EC"/>
</dbReference>
<dbReference type="CDD" id="cd06583">
    <property type="entry name" value="PGRP"/>
    <property type="match status" value="1"/>
</dbReference>
<dbReference type="SUPFAM" id="SSF55846">
    <property type="entry name" value="N-acetylmuramoyl-L-alanine amidase-like"/>
    <property type="match status" value="1"/>
</dbReference>
<evidence type="ECO:0000313" key="4">
    <source>
        <dbReference type="EMBL" id="MCZ9292291.1"/>
    </source>
</evidence>
<evidence type="ECO:0000256" key="1">
    <source>
        <dbReference type="ARBA" id="ARBA00007553"/>
    </source>
</evidence>
<feature type="compositionally biased region" description="Polar residues" evidence="2">
    <location>
        <begin position="452"/>
        <end position="463"/>
    </location>
</feature>
<feature type="domain" description="Peptidoglycan recognition protein family" evidence="3">
    <location>
        <begin position="210"/>
        <end position="355"/>
    </location>
</feature>
<accession>A0ABT4R9R4</accession>
<dbReference type="EC" id="3.5.1.28" evidence="4"/>
<dbReference type="EMBL" id="JAKMUR010000017">
    <property type="protein sequence ID" value="MCZ9292291.1"/>
    <property type="molecule type" value="Genomic_DNA"/>
</dbReference>
<evidence type="ECO:0000313" key="5">
    <source>
        <dbReference type="Proteomes" id="UP001146453"/>
    </source>
</evidence>
<dbReference type="InterPro" id="IPR036505">
    <property type="entry name" value="Amidase/PGRP_sf"/>
</dbReference>
<dbReference type="PANTHER" id="PTHR11022:SF41">
    <property type="entry name" value="PEPTIDOGLYCAN-RECOGNITION PROTEIN LC-RELATED"/>
    <property type="match status" value="1"/>
</dbReference>
<sequence>MQQRRSIQGGAARPARAAIMPVIVSVLLVTALVAANAFSGNRILQVQSLGAGAPEVYTTTSSFAAGDNITVDDAAIRTQGGEEEQVRRVVKEFSNDREFSIVGLTWTGDRDIVAYVRSQKADGTWSEWFEMDPVDPQAGSDKFGTEPIYVGRTTRIQVSTGNVDLLEGGRAVSDAPTTAKDIEAVFLDGGTGTAEGGIQPVADSYTQGMPKVVTRAQWGAGRSSAPYYSEPTTAATVHHTAGSNNYSEAEAPGIVRGIWNYHTNNLGWGDIGYHALVDKYGNIYEGRAGGMDRGPQGAHVGSFNQNTWGVSMLGDYQQAEPTPAALRAMGEIIGWKAAVAGFDPTGSSYHYAEGNFRGSKYAAGQGAMFSNINAHRDFHYNTCPGDNLYSKLPVIRATAATKYRSLGGSRSGIGSVLDRLNGDDSTSTTATSPVAPADPDARDTGAAPAPTPTRQGSPSNGTPDGTLAALSSGDPNTIATVAGTAIGLVLLFLAAQDQLPTVSNAGDTQVFEGLTLAQAADLSKQISPAVAPTLNAFGSSEAAQVWTALEPTLGKLVAGVGGPTGPAVALYSNGIGARNNEGEIIALVGKIAEAWLQQGLDAGPLGMPVTQQFNPTADTVRVDFEGGFITYIPSTNAVDINTN</sequence>
<keyword evidence="5" id="KW-1185">Reference proteome</keyword>
<dbReference type="RefSeq" id="WP_269952599.1">
    <property type="nucleotide sequence ID" value="NZ_JAKMUR010000017.1"/>
</dbReference>
<organism evidence="4 5">
    <name type="scientific">Corynebacterium lehmanniae</name>
    <dbReference type="NCBI Taxonomy" id="2913497"/>
    <lineage>
        <taxon>Bacteria</taxon>
        <taxon>Bacillati</taxon>
        <taxon>Actinomycetota</taxon>
        <taxon>Actinomycetes</taxon>
        <taxon>Mycobacteriales</taxon>
        <taxon>Corynebacteriaceae</taxon>
        <taxon>Corynebacterium</taxon>
    </lineage>
</organism>
<name>A0ABT4R9R4_9CORY</name>
<dbReference type="Pfam" id="PF01510">
    <property type="entry name" value="Amidase_2"/>
    <property type="match status" value="1"/>
</dbReference>
<dbReference type="Proteomes" id="UP001146453">
    <property type="component" value="Unassembled WGS sequence"/>
</dbReference>
<proteinExistence type="inferred from homology"/>
<feature type="region of interest" description="Disordered" evidence="2">
    <location>
        <begin position="414"/>
        <end position="471"/>
    </location>
</feature>
<reference evidence="4" key="1">
    <citation type="submission" date="2022-02" db="EMBL/GenBank/DDBJ databases">
        <title>Corynebacterium sp. from urogenital microbiome.</title>
        <authorList>
            <person name="Cappelli E.A."/>
            <person name="Ribeiro T.G."/>
            <person name="Peixe L."/>
        </authorList>
    </citation>
    <scope>NUCLEOTIDE SEQUENCE</scope>
    <source>
        <strain evidence="4">C8Ua_144</strain>
    </source>
</reference>
<dbReference type="SMART" id="SM00701">
    <property type="entry name" value="PGRP"/>
    <property type="match status" value="1"/>
</dbReference>